<sequence length="136" mass="14775">MRGAWFLGLLLGALGLGVAGLKEAFTLRPLGGKAVSCQPGSVPERAELWTNGVVEIPLCRRATLVLLLEGTPARGKGPHVLVAEGSRLLFEGEVLGLRELRFRTSGEGMVVVAFTDDLYLPPEDRNLFLRRLRVEP</sequence>
<protein>
    <submittedName>
        <fullName evidence="1">Uncharacterized protein</fullName>
    </submittedName>
</protein>
<dbReference type="KEGG" id="tbc:A0O31_00169"/>
<name>A0A1J0LQV2_THEBO</name>
<reference evidence="1" key="2">
    <citation type="journal article" date="2017" name="Stand. Genomic Sci.">
        <title>Complete genome sequence of Thermus brockianus GE-1 reveals key enzymes of xylan/xylose metabolism.</title>
        <authorList>
            <person name="Schaefers C."/>
            <person name="Blank S."/>
            <person name="Wiebusch S."/>
            <person name="Elleuche S."/>
            <person name="Antranikian G."/>
        </authorList>
    </citation>
    <scope>NUCLEOTIDE SEQUENCE</scope>
    <source>
        <strain evidence="1">GE-1</strain>
    </source>
</reference>
<dbReference type="OrthoDB" id="32994at2"/>
<gene>
    <name evidence="1" type="ORF">A0O31_00169</name>
    <name evidence="2" type="ORF">TbrSNM41_09900</name>
</gene>
<dbReference type="Proteomes" id="UP000831120">
    <property type="component" value="Chromosome"/>
</dbReference>
<dbReference type="STRING" id="56956.A0O31_00169"/>
<proteinExistence type="predicted"/>
<dbReference type="RefSeq" id="WP_071676273.1">
    <property type="nucleotide sequence ID" value="NZ_AP025593.1"/>
</dbReference>
<evidence type="ECO:0000313" key="2">
    <source>
        <dbReference type="EMBL" id="BDG16256.1"/>
    </source>
</evidence>
<dbReference type="EMBL" id="CP016312">
    <property type="protein sequence ID" value="APD08396.1"/>
    <property type="molecule type" value="Genomic_DNA"/>
</dbReference>
<accession>A0A1J0LQV2</accession>
<evidence type="ECO:0000313" key="1">
    <source>
        <dbReference type="EMBL" id="APD08396.1"/>
    </source>
</evidence>
<reference evidence="3" key="1">
    <citation type="submission" date="2016-06" db="EMBL/GenBank/DDBJ databases">
        <title>Whole genome sequencing of Thermus brockianus strain GE-1.</title>
        <authorList>
            <person name="Schaefers C."/>
            <person name="Blank S."/>
            <person name="Wiebusch S."/>
            <person name="Elleuche S."/>
            <person name="Antranikian G."/>
        </authorList>
    </citation>
    <scope>NUCLEOTIDE SEQUENCE [LARGE SCALE GENOMIC DNA]</scope>
    <source>
        <strain evidence="3">GE-1</strain>
    </source>
</reference>
<evidence type="ECO:0000313" key="4">
    <source>
        <dbReference type="Proteomes" id="UP000831120"/>
    </source>
</evidence>
<dbReference type="Proteomes" id="UP000182993">
    <property type="component" value="Chromosome"/>
</dbReference>
<reference evidence="2 4" key="3">
    <citation type="journal article" date="2022" name="Microbiol. Resour. Announc.">
        <title>Complete Genome Sequences of Thermus Strains Isolated from Senami Hot Spring in Japan.</title>
        <authorList>
            <person name="Miyazaki K."/>
        </authorList>
    </citation>
    <scope>NUCLEOTIDE SEQUENCE [LARGE SCALE GENOMIC DNA]</scope>
    <source>
        <strain evidence="2 4">SNM4-1</strain>
    </source>
</reference>
<organism evidence="1 3">
    <name type="scientific">Thermus brockianus</name>
    <dbReference type="NCBI Taxonomy" id="56956"/>
    <lineage>
        <taxon>Bacteria</taxon>
        <taxon>Thermotogati</taxon>
        <taxon>Deinococcota</taxon>
        <taxon>Deinococci</taxon>
        <taxon>Thermales</taxon>
        <taxon>Thermaceae</taxon>
        <taxon>Thermus</taxon>
    </lineage>
</organism>
<evidence type="ECO:0000313" key="3">
    <source>
        <dbReference type="Proteomes" id="UP000182993"/>
    </source>
</evidence>
<dbReference type="AlphaFoldDB" id="A0A1J0LQV2"/>
<dbReference type="EMBL" id="AP025593">
    <property type="protein sequence ID" value="BDG16256.1"/>
    <property type="molecule type" value="Genomic_DNA"/>
</dbReference>
<keyword evidence="4" id="KW-1185">Reference proteome</keyword>